<feature type="region of interest" description="Disordered" evidence="1">
    <location>
        <begin position="1"/>
        <end position="36"/>
    </location>
</feature>
<evidence type="ECO:0000313" key="3">
    <source>
        <dbReference type="Proteomes" id="UP000008177"/>
    </source>
</evidence>
<dbReference type="HOGENOM" id="CLU_3359586_0_0_1"/>
<dbReference type="InParanoid" id="G2YQ59"/>
<reference evidence="3" key="1">
    <citation type="journal article" date="2011" name="PLoS Genet.">
        <title>Genomic analysis of the necrotrophic fungal pathogens Sclerotinia sclerotiorum and Botrytis cinerea.</title>
        <authorList>
            <person name="Amselem J."/>
            <person name="Cuomo C.A."/>
            <person name="van Kan J.A."/>
            <person name="Viaud M."/>
            <person name="Benito E.P."/>
            <person name="Couloux A."/>
            <person name="Coutinho P.M."/>
            <person name="de Vries R.P."/>
            <person name="Dyer P.S."/>
            <person name="Fillinger S."/>
            <person name="Fournier E."/>
            <person name="Gout L."/>
            <person name="Hahn M."/>
            <person name="Kohn L."/>
            <person name="Lapalu N."/>
            <person name="Plummer K.M."/>
            <person name="Pradier J.M."/>
            <person name="Quevillon E."/>
            <person name="Sharon A."/>
            <person name="Simon A."/>
            <person name="ten Have A."/>
            <person name="Tudzynski B."/>
            <person name="Tudzynski P."/>
            <person name="Wincker P."/>
            <person name="Andrew M."/>
            <person name="Anthouard V."/>
            <person name="Beever R.E."/>
            <person name="Beffa R."/>
            <person name="Benoit I."/>
            <person name="Bouzid O."/>
            <person name="Brault B."/>
            <person name="Chen Z."/>
            <person name="Choquer M."/>
            <person name="Collemare J."/>
            <person name="Cotton P."/>
            <person name="Danchin E.G."/>
            <person name="Da Silva C."/>
            <person name="Gautier A."/>
            <person name="Giraud C."/>
            <person name="Giraud T."/>
            <person name="Gonzalez C."/>
            <person name="Grossetete S."/>
            <person name="Guldener U."/>
            <person name="Henrissat B."/>
            <person name="Howlett B.J."/>
            <person name="Kodira C."/>
            <person name="Kretschmer M."/>
            <person name="Lappartient A."/>
            <person name="Leroch M."/>
            <person name="Levis C."/>
            <person name="Mauceli E."/>
            <person name="Neuveglise C."/>
            <person name="Oeser B."/>
            <person name="Pearson M."/>
            <person name="Poulain J."/>
            <person name="Poussereau N."/>
            <person name="Quesneville H."/>
            <person name="Rascle C."/>
            <person name="Schumacher J."/>
            <person name="Segurens B."/>
            <person name="Sexton A."/>
            <person name="Silva E."/>
            <person name="Sirven C."/>
            <person name="Soanes D.M."/>
            <person name="Talbot N.J."/>
            <person name="Templeton M."/>
            <person name="Yandava C."/>
            <person name="Yarden O."/>
            <person name="Zeng Q."/>
            <person name="Rollins J.A."/>
            <person name="Lebrun M.H."/>
            <person name="Dickman M."/>
        </authorList>
    </citation>
    <scope>NUCLEOTIDE SEQUENCE [LARGE SCALE GENOMIC DNA]</scope>
    <source>
        <strain evidence="3">T4</strain>
    </source>
</reference>
<name>G2YQ59_BOTF4</name>
<evidence type="ECO:0000256" key="1">
    <source>
        <dbReference type="SAM" id="MobiDB-lite"/>
    </source>
</evidence>
<proteinExistence type="predicted"/>
<feature type="compositionally biased region" description="Acidic residues" evidence="1">
    <location>
        <begin position="10"/>
        <end position="23"/>
    </location>
</feature>
<accession>G2YQ59</accession>
<dbReference type="AlphaFoldDB" id="G2YQ59"/>
<dbReference type="Proteomes" id="UP000008177">
    <property type="component" value="Unplaced contigs"/>
</dbReference>
<sequence>MPGGMRRDETEEQEDEDEDEDEDARIADSQKQTKPT</sequence>
<gene>
    <name evidence="2" type="ORF">BofuT4_uP133110.1</name>
</gene>
<dbReference type="EMBL" id="FQ790348">
    <property type="protein sequence ID" value="CCD53757.1"/>
    <property type="molecule type" value="Genomic_DNA"/>
</dbReference>
<organism evidence="2 3">
    <name type="scientific">Botryotinia fuckeliana (strain T4)</name>
    <name type="common">Noble rot fungus</name>
    <name type="synonym">Botrytis cinerea</name>
    <dbReference type="NCBI Taxonomy" id="999810"/>
    <lineage>
        <taxon>Eukaryota</taxon>
        <taxon>Fungi</taxon>
        <taxon>Dikarya</taxon>
        <taxon>Ascomycota</taxon>
        <taxon>Pezizomycotina</taxon>
        <taxon>Leotiomycetes</taxon>
        <taxon>Helotiales</taxon>
        <taxon>Sclerotiniaceae</taxon>
        <taxon>Botrytis</taxon>
    </lineage>
</organism>
<evidence type="ECO:0000313" key="2">
    <source>
        <dbReference type="EMBL" id="CCD53757.1"/>
    </source>
</evidence>
<protein>
    <submittedName>
        <fullName evidence="2">Uncharacterized protein</fullName>
    </submittedName>
</protein>